<gene>
    <name evidence="6" type="ORF">Pmani_028212</name>
</gene>
<dbReference type="Pfam" id="PF23093">
    <property type="entry name" value="GBD_Tenm3"/>
    <property type="match status" value="1"/>
</dbReference>
<dbReference type="PANTHER" id="PTHR11219">
    <property type="entry name" value="TENEURIN AND N-ACETYLGLUCOSAMINE-1-PHOSPHODIESTER ALPHA-N-ACETYLGLUCOSAMINIDASE"/>
    <property type="match status" value="1"/>
</dbReference>
<dbReference type="GO" id="GO:0008045">
    <property type="term" value="P:motor neuron axon guidance"/>
    <property type="evidence" value="ECO:0007669"/>
    <property type="project" value="TreeGrafter"/>
</dbReference>
<evidence type="ECO:0000313" key="6">
    <source>
        <dbReference type="EMBL" id="KAK4299510.1"/>
    </source>
</evidence>
<feature type="domain" description="EGF-like" evidence="5">
    <location>
        <begin position="166"/>
        <end position="177"/>
    </location>
</feature>
<evidence type="ECO:0000259" key="5">
    <source>
        <dbReference type="PROSITE" id="PS01186"/>
    </source>
</evidence>
<evidence type="ECO:0000313" key="7">
    <source>
        <dbReference type="Proteomes" id="UP001292094"/>
    </source>
</evidence>
<evidence type="ECO:0000256" key="1">
    <source>
        <dbReference type="ARBA" id="ARBA00022536"/>
    </source>
</evidence>
<feature type="compositionally biased region" description="Basic and acidic residues" evidence="4">
    <location>
        <begin position="1"/>
        <end position="11"/>
    </location>
</feature>
<dbReference type="PROSITE" id="PS01186">
    <property type="entry name" value="EGF_2"/>
    <property type="match status" value="1"/>
</dbReference>
<dbReference type="AlphaFoldDB" id="A0AAE1TY94"/>
<keyword evidence="1" id="KW-0245">EGF-like domain</keyword>
<dbReference type="InterPro" id="IPR051216">
    <property type="entry name" value="Teneurin"/>
</dbReference>
<protein>
    <recommendedName>
        <fullName evidence="5">EGF-like domain-containing protein</fullName>
    </recommendedName>
</protein>
<comment type="caution">
    <text evidence="6">The sequence shown here is derived from an EMBL/GenBank/DDBJ whole genome shotgun (WGS) entry which is preliminary data.</text>
</comment>
<accession>A0AAE1TY94</accession>
<dbReference type="Gene3D" id="2.60.120.260">
    <property type="entry name" value="Galactose-binding domain-like"/>
    <property type="match status" value="1"/>
</dbReference>
<keyword evidence="3" id="KW-1015">Disulfide bond</keyword>
<evidence type="ECO:0000256" key="3">
    <source>
        <dbReference type="ARBA" id="ARBA00023157"/>
    </source>
</evidence>
<dbReference type="InterPro" id="IPR000742">
    <property type="entry name" value="EGF"/>
</dbReference>
<dbReference type="Pfam" id="PF23106">
    <property type="entry name" value="EGF_Teneurin"/>
    <property type="match status" value="1"/>
</dbReference>
<dbReference type="EMBL" id="JAWZYT010003223">
    <property type="protein sequence ID" value="KAK4299510.1"/>
    <property type="molecule type" value="Genomic_DNA"/>
</dbReference>
<keyword evidence="2" id="KW-0677">Repeat</keyword>
<evidence type="ECO:0000256" key="2">
    <source>
        <dbReference type="ARBA" id="ARBA00022737"/>
    </source>
</evidence>
<proteinExistence type="predicted"/>
<organism evidence="6 7">
    <name type="scientific">Petrolisthes manimaculis</name>
    <dbReference type="NCBI Taxonomy" id="1843537"/>
    <lineage>
        <taxon>Eukaryota</taxon>
        <taxon>Metazoa</taxon>
        <taxon>Ecdysozoa</taxon>
        <taxon>Arthropoda</taxon>
        <taxon>Crustacea</taxon>
        <taxon>Multicrustacea</taxon>
        <taxon>Malacostraca</taxon>
        <taxon>Eumalacostraca</taxon>
        <taxon>Eucarida</taxon>
        <taxon>Decapoda</taxon>
        <taxon>Pleocyemata</taxon>
        <taxon>Anomura</taxon>
        <taxon>Galatheoidea</taxon>
        <taxon>Porcellanidae</taxon>
        <taxon>Petrolisthes</taxon>
    </lineage>
</organism>
<dbReference type="InterPro" id="IPR057629">
    <property type="entry name" value="Teneurin1-4_GBD"/>
</dbReference>
<feature type="region of interest" description="Disordered" evidence="4">
    <location>
        <begin position="1"/>
        <end position="22"/>
    </location>
</feature>
<sequence>MEEGVGSEHQKRPQKTIPPDGTTFKMMELGQHLEETIPPYGYWNMQFYQSESAYVKFEVSIPRGSSIGVYGRRNALPTHTSYDILHVLSGYKTPGPSRTGRASKVIAPLQPQTMTKYLEQGHWFLSLYNDDGDPQEVSLHGEVSSEFTEGCPRGCSGNGDCILGSCQCHPGFAGPDCTQKATYPPTDLWCCVWAS</sequence>
<keyword evidence="7" id="KW-1185">Reference proteome</keyword>
<evidence type="ECO:0000256" key="4">
    <source>
        <dbReference type="SAM" id="MobiDB-lite"/>
    </source>
</evidence>
<name>A0AAE1TY94_9EUCA</name>
<dbReference type="PANTHER" id="PTHR11219:SF72">
    <property type="entry name" value="TENEURIN-M"/>
    <property type="match status" value="1"/>
</dbReference>
<reference evidence="6" key="1">
    <citation type="submission" date="2023-11" db="EMBL/GenBank/DDBJ databases">
        <title>Genome assemblies of two species of porcelain crab, Petrolisthes cinctipes and Petrolisthes manimaculis (Anomura: Porcellanidae).</title>
        <authorList>
            <person name="Angst P."/>
        </authorList>
    </citation>
    <scope>NUCLEOTIDE SEQUENCE</scope>
    <source>
        <strain evidence="6">PB745_02</strain>
        <tissue evidence="6">Gill</tissue>
    </source>
</reference>
<dbReference type="Proteomes" id="UP001292094">
    <property type="component" value="Unassembled WGS sequence"/>
</dbReference>